<name>A0A2S9XDM2_9BACT</name>
<evidence type="ECO:0000313" key="2">
    <source>
        <dbReference type="EMBL" id="PRP90968.1"/>
    </source>
</evidence>
<dbReference type="InterPro" id="IPR025961">
    <property type="entry name" value="Metal_resist"/>
</dbReference>
<organism evidence="2 3">
    <name type="scientific">Enhygromyxa salina</name>
    <dbReference type="NCBI Taxonomy" id="215803"/>
    <lineage>
        <taxon>Bacteria</taxon>
        <taxon>Pseudomonadati</taxon>
        <taxon>Myxococcota</taxon>
        <taxon>Polyangia</taxon>
        <taxon>Nannocystales</taxon>
        <taxon>Nannocystaceae</taxon>
        <taxon>Enhygromyxa</taxon>
    </lineage>
</organism>
<dbReference type="EMBL" id="PVNK01000263">
    <property type="protein sequence ID" value="PRP90968.1"/>
    <property type="molecule type" value="Genomic_DNA"/>
</dbReference>
<dbReference type="AlphaFoldDB" id="A0A2S9XDM2"/>
<sequence>MSRVAPFAVGLALGLGIALAVSAIREPDAPPARSGAPIQDVLEYHADALGLDRATNDEAWALANAARDELDGYRATIRAEREQLNQILDAAEVDRARMEAVVGKISAAERELRIREIEVMLEIRALLTPEQIDVLEKLGPPPPPARER</sequence>
<proteinExistence type="predicted"/>
<reference evidence="2 3" key="1">
    <citation type="submission" date="2018-03" db="EMBL/GenBank/DDBJ databases">
        <title>Draft Genome Sequences of the Obligatory Marine Myxobacteria Enhygromyxa salina SWB005.</title>
        <authorList>
            <person name="Poehlein A."/>
            <person name="Moghaddam J.A."/>
            <person name="Harms H."/>
            <person name="Alanjari M."/>
            <person name="Koenig G.M."/>
            <person name="Daniel R."/>
            <person name="Schaeberle T.F."/>
        </authorList>
    </citation>
    <scope>NUCLEOTIDE SEQUENCE [LARGE SCALE GENOMIC DNA]</scope>
    <source>
        <strain evidence="2 3">SWB005</strain>
    </source>
</reference>
<dbReference type="Gene3D" id="1.20.120.1490">
    <property type="match status" value="1"/>
</dbReference>
<accession>A0A2S9XDM2</accession>
<feature type="coiled-coil region" evidence="1">
    <location>
        <begin position="63"/>
        <end position="101"/>
    </location>
</feature>
<comment type="caution">
    <text evidence="2">The sequence shown here is derived from an EMBL/GenBank/DDBJ whole genome shotgun (WGS) entry which is preliminary data.</text>
</comment>
<dbReference type="Pfam" id="PF13801">
    <property type="entry name" value="Metal_resist"/>
    <property type="match status" value="1"/>
</dbReference>
<keyword evidence="3" id="KW-1185">Reference proteome</keyword>
<keyword evidence="1" id="KW-0175">Coiled coil</keyword>
<dbReference type="RefSeq" id="WP_181198313.1">
    <property type="nucleotide sequence ID" value="NZ_PVNK01000263.1"/>
</dbReference>
<dbReference type="Proteomes" id="UP000237968">
    <property type="component" value="Unassembled WGS sequence"/>
</dbReference>
<gene>
    <name evidence="2" type="ORF">ENSA5_60430</name>
</gene>
<protein>
    <submittedName>
        <fullName evidence="2">Periplasmic protein</fullName>
    </submittedName>
</protein>
<evidence type="ECO:0000256" key="1">
    <source>
        <dbReference type="SAM" id="Coils"/>
    </source>
</evidence>
<evidence type="ECO:0000313" key="3">
    <source>
        <dbReference type="Proteomes" id="UP000237968"/>
    </source>
</evidence>